<reference evidence="7" key="1">
    <citation type="submission" date="2016-10" db="EMBL/GenBank/DDBJ databases">
        <authorList>
            <person name="Varghese N."/>
            <person name="Submissions S."/>
        </authorList>
    </citation>
    <scope>NUCLEOTIDE SEQUENCE [LARGE SCALE GENOMIC DNA]</scope>
    <source>
        <strain evidence="7">DSM 44718</strain>
    </source>
</reference>
<name>A0A1H3RXS3_9ACTN</name>
<feature type="domain" description="HTH gntR-type" evidence="5">
    <location>
        <begin position="126"/>
        <end position="194"/>
    </location>
</feature>
<sequence length="376" mass="41987">MSQERGRGAATNSRRRHLARSQISAPPERRPAARNLSRARQPFRGGATPWSSQRTGGGRSVGARRVSAPRSPGSVSPSSQYVLSRQWCWHEGARCLMRMSRVLPTLSRQRRSAKGDGMPVTRQGRTSVWSQIAEDLRAKITDGTLPTDARLPSEAELTAEYGVARATVRQALTALVNEGLIVPRAPRGYFVRHRQPLYYRPQTEFRPQPRTPEMDRFMADHSAEGREPRQSIDVSIVSPPAEVATRLRLEDGELAVVRRRVRYLDGEPYNTNDSYFPLALVQDTEIMRPLDIARGANEVLAEQGHKQVRALDEIYVRMPTPDEARRLDLGPGTPVACHVCTGLTVDGKPVRVVLNILPGDRHVIVFEREGMESAPE</sequence>
<keyword evidence="3" id="KW-0804">Transcription</keyword>
<evidence type="ECO:0000256" key="4">
    <source>
        <dbReference type="SAM" id="MobiDB-lite"/>
    </source>
</evidence>
<dbReference type="Gene3D" id="3.40.1410.10">
    <property type="entry name" value="Chorismate lyase-like"/>
    <property type="match status" value="1"/>
</dbReference>
<dbReference type="InterPro" id="IPR036390">
    <property type="entry name" value="WH_DNA-bd_sf"/>
</dbReference>
<dbReference type="Pfam" id="PF00392">
    <property type="entry name" value="GntR"/>
    <property type="match status" value="1"/>
</dbReference>
<organism evidence="6 7">
    <name type="scientific">Asanoa ishikariensis</name>
    <dbReference type="NCBI Taxonomy" id="137265"/>
    <lineage>
        <taxon>Bacteria</taxon>
        <taxon>Bacillati</taxon>
        <taxon>Actinomycetota</taxon>
        <taxon>Actinomycetes</taxon>
        <taxon>Micromonosporales</taxon>
        <taxon>Micromonosporaceae</taxon>
        <taxon>Asanoa</taxon>
    </lineage>
</organism>
<keyword evidence="2 6" id="KW-0238">DNA-binding</keyword>
<feature type="region of interest" description="Disordered" evidence="4">
    <location>
        <begin position="1"/>
        <end position="78"/>
    </location>
</feature>
<dbReference type="InterPro" id="IPR028978">
    <property type="entry name" value="Chorismate_lyase_/UTRA_dom_sf"/>
</dbReference>
<evidence type="ECO:0000256" key="3">
    <source>
        <dbReference type="ARBA" id="ARBA00023163"/>
    </source>
</evidence>
<dbReference type="InterPro" id="IPR000524">
    <property type="entry name" value="Tscrpt_reg_HTH_GntR"/>
</dbReference>
<dbReference type="SMART" id="SM00866">
    <property type="entry name" value="UTRA"/>
    <property type="match status" value="1"/>
</dbReference>
<dbReference type="Pfam" id="PF07702">
    <property type="entry name" value="UTRA"/>
    <property type="match status" value="1"/>
</dbReference>
<dbReference type="SUPFAM" id="SSF64288">
    <property type="entry name" value="Chorismate lyase-like"/>
    <property type="match status" value="1"/>
</dbReference>
<dbReference type="GO" id="GO:0003677">
    <property type="term" value="F:DNA binding"/>
    <property type="evidence" value="ECO:0007669"/>
    <property type="project" value="UniProtKB-KW"/>
</dbReference>
<dbReference type="CDD" id="cd07377">
    <property type="entry name" value="WHTH_GntR"/>
    <property type="match status" value="1"/>
</dbReference>
<dbReference type="InterPro" id="IPR050679">
    <property type="entry name" value="Bact_HTH_transcr_reg"/>
</dbReference>
<keyword evidence="1" id="KW-0805">Transcription regulation</keyword>
<dbReference type="AlphaFoldDB" id="A0A1H3RXS3"/>
<dbReference type="PRINTS" id="PR00035">
    <property type="entry name" value="HTHGNTR"/>
</dbReference>
<dbReference type="InterPro" id="IPR036388">
    <property type="entry name" value="WH-like_DNA-bd_sf"/>
</dbReference>
<dbReference type="Gene3D" id="1.10.10.10">
    <property type="entry name" value="Winged helix-like DNA-binding domain superfamily/Winged helix DNA-binding domain"/>
    <property type="match status" value="1"/>
</dbReference>
<dbReference type="GO" id="GO:0003700">
    <property type="term" value="F:DNA-binding transcription factor activity"/>
    <property type="evidence" value="ECO:0007669"/>
    <property type="project" value="InterPro"/>
</dbReference>
<dbReference type="PROSITE" id="PS50949">
    <property type="entry name" value="HTH_GNTR"/>
    <property type="match status" value="1"/>
</dbReference>
<evidence type="ECO:0000313" key="7">
    <source>
        <dbReference type="Proteomes" id="UP000199632"/>
    </source>
</evidence>
<evidence type="ECO:0000259" key="5">
    <source>
        <dbReference type="PROSITE" id="PS50949"/>
    </source>
</evidence>
<dbReference type="PANTHER" id="PTHR44846:SF17">
    <property type="entry name" value="GNTR-FAMILY TRANSCRIPTIONAL REGULATOR"/>
    <property type="match status" value="1"/>
</dbReference>
<evidence type="ECO:0000313" key="6">
    <source>
        <dbReference type="EMBL" id="SDZ30118.1"/>
    </source>
</evidence>
<dbReference type="EMBL" id="FNQB01000002">
    <property type="protein sequence ID" value="SDZ30118.1"/>
    <property type="molecule type" value="Genomic_DNA"/>
</dbReference>
<accession>A0A1H3RXS3</accession>
<dbReference type="SUPFAM" id="SSF46785">
    <property type="entry name" value="Winged helix' DNA-binding domain"/>
    <property type="match status" value="1"/>
</dbReference>
<dbReference type="InterPro" id="IPR011663">
    <property type="entry name" value="UTRA"/>
</dbReference>
<evidence type="ECO:0000256" key="2">
    <source>
        <dbReference type="ARBA" id="ARBA00023125"/>
    </source>
</evidence>
<dbReference type="PANTHER" id="PTHR44846">
    <property type="entry name" value="MANNOSYL-D-GLYCERATE TRANSPORT/METABOLISM SYSTEM REPRESSOR MNGR-RELATED"/>
    <property type="match status" value="1"/>
</dbReference>
<dbReference type="GO" id="GO:0045892">
    <property type="term" value="P:negative regulation of DNA-templated transcription"/>
    <property type="evidence" value="ECO:0007669"/>
    <property type="project" value="TreeGrafter"/>
</dbReference>
<dbReference type="SMART" id="SM00345">
    <property type="entry name" value="HTH_GNTR"/>
    <property type="match status" value="1"/>
</dbReference>
<keyword evidence="7" id="KW-1185">Reference proteome</keyword>
<dbReference type="STRING" id="137265.SAMN05421684_4311"/>
<dbReference type="Proteomes" id="UP000199632">
    <property type="component" value="Unassembled WGS sequence"/>
</dbReference>
<proteinExistence type="predicted"/>
<gene>
    <name evidence="6" type="ORF">SAMN05421684_4311</name>
</gene>
<evidence type="ECO:0000256" key="1">
    <source>
        <dbReference type="ARBA" id="ARBA00023015"/>
    </source>
</evidence>
<protein>
    <submittedName>
        <fullName evidence="6">DNA-binding transcriptional regulator, GntR family</fullName>
    </submittedName>
</protein>